<evidence type="ECO:0000313" key="3">
    <source>
        <dbReference type="Proteomes" id="UP001308005"/>
    </source>
</evidence>
<dbReference type="Proteomes" id="UP001308005">
    <property type="component" value="Unassembled WGS sequence"/>
</dbReference>
<reference evidence="3" key="1">
    <citation type="submission" date="2023-07" db="EMBL/GenBank/DDBJ databases">
        <title>The carbon used by Thiothrix.</title>
        <authorList>
            <person name="Chen L."/>
        </authorList>
    </citation>
    <scope>NUCLEOTIDE SEQUENCE [LARGE SCALE GENOMIC DNA]</scope>
</reference>
<keyword evidence="3" id="KW-1185">Reference proteome</keyword>
<proteinExistence type="predicted"/>
<sequence>MTPSDFYESLSKEERKAYAENAGTTLNYLVAHVFRASGYSRRPSNRLLVGLAMASEGKVSLDEAIDYFLVQPVKRLAAEREKESFPDRPSLSEKDGTAKKGREIKDFEVTEESARVGL</sequence>
<dbReference type="RefSeq" id="WP_324693348.1">
    <property type="nucleotide sequence ID" value="NZ_JAYMYJ010000030.1"/>
</dbReference>
<gene>
    <name evidence="2" type="ORF">VSS37_03885</name>
</gene>
<name>A0ABU6CTF8_9GAMM</name>
<evidence type="ECO:0000313" key="2">
    <source>
        <dbReference type="EMBL" id="MEB4590112.1"/>
    </source>
</evidence>
<evidence type="ECO:0000256" key="1">
    <source>
        <dbReference type="SAM" id="MobiDB-lite"/>
    </source>
</evidence>
<dbReference type="EMBL" id="JAYMYJ010000030">
    <property type="protein sequence ID" value="MEB4590112.1"/>
    <property type="molecule type" value="Genomic_DNA"/>
</dbReference>
<comment type="caution">
    <text evidence="2">The sequence shown here is derived from an EMBL/GenBank/DDBJ whole genome shotgun (WGS) entry which is preliminary data.</text>
</comment>
<accession>A0ABU6CTF8</accession>
<protein>
    <submittedName>
        <fullName evidence="2">Uncharacterized protein</fullName>
    </submittedName>
</protein>
<organism evidence="2 3">
    <name type="scientific">Candidatus Thiothrix phosphatis</name>
    <dbReference type="NCBI Taxonomy" id="3112415"/>
    <lineage>
        <taxon>Bacteria</taxon>
        <taxon>Pseudomonadati</taxon>
        <taxon>Pseudomonadota</taxon>
        <taxon>Gammaproteobacteria</taxon>
        <taxon>Thiotrichales</taxon>
        <taxon>Thiotrichaceae</taxon>
        <taxon>Thiothrix</taxon>
    </lineage>
</organism>
<feature type="region of interest" description="Disordered" evidence="1">
    <location>
        <begin position="79"/>
        <end position="104"/>
    </location>
</feature>